<name>A0A3B7RUS6_9BACT</name>
<dbReference type="AlphaFoldDB" id="A0A3B7RUS6"/>
<dbReference type="EMBL" id="CP032317">
    <property type="protein sequence ID" value="AYA38087.1"/>
    <property type="molecule type" value="Genomic_DNA"/>
</dbReference>
<dbReference type="RefSeq" id="WP_119445638.1">
    <property type="nucleotide sequence ID" value="NZ_CP032317.1"/>
</dbReference>
<dbReference type="OrthoDB" id="1524454at2"/>
<dbReference type="InterPro" id="IPR034660">
    <property type="entry name" value="DinB/YfiT-like"/>
</dbReference>
<evidence type="ECO:0000313" key="2">
    <source>
        <dbReference type="EMBL" id="AYA38087.1"/>
    </source>
</evidence>
<dbReference type="Proteomes" id="UP000262802">
    <property type="component" value="Chromosome"/>
</dbReference>
<organism evidence="2 3">
    <name type="scientific">Hymenobacter oligotrophus</name>
    <dbReference type="NCBI Taxonomy" id="2319843"/>
    <lineage>
        <taxon>Bacteria</taxon>
        <taxon>Pseudomonadati</taxon>
        <taxon>Bacteroidota</taxon>
        <taxon>Cytophagia</taxon>
        <taxon>Cytophagales</taxon>
        <taxon>Hymenobacteraceae</taxon>
        <taxon>Hymenobacter</taxon>
    </lineage>
</organism>
<dbReference type="KEGG" id="hyh:D3Y59_14190"/>
<sequence length="190" mass="21179">MNANTFLQQLQAAVRRLQQTTEAELAPLSSEALNHKSNAQSWSVLECLEHLNRYSRYYLPAFEQAMQHPRRPGATAEVGYSWLGKKSLEVVRPGNGKASKTVKHMNPAGSQLSRGVLEEFLQHQSRLLAVLAAAHTADLNRKAVPVEFFRLLKLRLGEALEFVVLHEERHVQQAQRAAKQAQAAAPALVV</sequence>
<protein>
    <submittedName>
        <fullName evidence="2">DinB family protein</fullName>
    </submittedName>
</protein>
<feature type="domain" description="DinB-like" evidence="1">
    <location>
        <begin position="15"/>
        <end position="174"/>
    </location>
</feature>
<dbReference type="SUPFAM" id="SSF109854">
    <property type="entry name" value="DinB/YfiT-like putative metalloenzymes"/>
    <property type="match status" value="1"/>
</dbReference>
<gene>
    <name evidence="2" type="ORF">D3Y59_14190</name>
</gene>
<reference evidence="2 3" key="1">
    <citation type="submission" date="2018-09" db="EMBL/GenBank/DDBJ databases">
        <title>Hymenobacter medium sp. nov., isolated from R2A medium.</title>
        <authorList>
            <person name="Yingchao G."/>
        </authorList>
    </citation>
    <scope>NUCLEOTIDE SEQUENCE [LARGE SCALE GENOMIC DNA]</scope>
    <source>
        <strain evidence="3">sh-6</strain>
    </source>
</reference>
<keyword evidence="3" id="KW-1185">Reference proteome</keyword>
<evidence type="ECO:0000259" key="1">
    <source>
        <dbReference type="Pfam" id="PF12867"/>
    </source>
</evidence>
<dbReference type="Pfam" id="PF12867">
    <property type="entry name" value="DinB_2"/>
    <property type="match status" value="1"/>
</dbReference>
<dbReference type="Gene3D" id="1.20.120.450">
    <property type="entry name" value="dinb family like domain"/>
    <property type="match status" value="1"/>
</dbReference>
<evidence type="ECO:0000313" key="3">
    <source>
        <dbReference type="Proteomes" id="UP000262802"/>
    </source>
</evidence>
<accession>A0A3B7RUS6</accession>
<proteinExistence type="predicted"/>
<dbReference type="InterPro" id="IPR024775">
    <property type="entry name" value="DinB-like"/>
</dbReference>